<name>A0ABU1ZTY8_9CORY</name>
<dbReference type="SUPFAM" id="SSF46785">
    <property type="entry name" value="Winged helix' DNA-binding domain"/>
    <property type="match status" value="1"/>
</dbReference>
<dbReference type="PROSITE" id="PS50931">
    <property type="entry name" value="HTH_LYSR"/>
    <property type="match status" value="1"/>
</dbReference>
<dbReference type="GO" id="GO:0003677">
    <property type="term" value="F:DNA binding"/>
    <property type="evidence" value="ECO:0007669"/>
    <property type="project" value="UniProtKB-KW"/>
</dbReference>
<dbReference type="RefSeq" id="WP_290197161.1">
    <property type="nucleotide sequence ID" value="NZ_CP047654.1"/>
</dbReference>
<keyword evidence="8" id="KW-1185">Reference proteome</keyword>
<organism evidence="7 8">
    <name type="scientific">Corynebacterium guangdongense</name>
    <dbReference type="NCBI Taxonomy" id="1783348"/>
    <lineage>
        <taxon>Bacteria</taxon>
        <taxon>Bacillati</taxon>
        <taxon>Actinomycetota</taxon>
        <taxon>Actinomycetes</taxon>
        <taxon>Mycobacteriales</taxon>
        <taxon>Corynebacteriaceae</taxon>
        <taxon>Corynebacterium</taxon>
    </lineage>
</organism>
<evidence type="ECO:0000256" key="2">
    <source>
        <dbReference type="ARBA" id="ARBA00023015"/>
    </source>
</evidence>
<comment type="similarity">
    <text evidence="1">Belongs to the LysR transcriptional regulatory family.</text>
</comment>
<dbReference type="Pfam" id="PF03466">
    <property type="entry name" value="LysR_substrate"/>
    <property type="match status" value="1"/>
</dbReference>
<evidence type="ECO:0000313" key="7">
    <source>
        <dbReference type="EMBL" id="MDR7328396.1"/>
    </source>
</evidence>
<keyword evidence="5" id="KW-0804">Transcription</keyword>
<gene>
    <name evidence="7" type="ORF">J2S39_000072</name>
</gene>
<evidence type="ECO:0000259" key="6">
    <source>
        <dbReference type="PROSITE" id="PS50931"/>
    </source>
</evidence>
<feature type="domain" description="HTH lysR-type" evidence="6">
    <location>
        <begin position="1"/>
        <end position="58"/>
    </location>
</feature>
<evidence type="ECO:0000256" key="3">
    <source>
        <dbReference type="ARBA" id="ARBA00023125"/>
    </source>
</evidence>
<dbReference type="InterPro" id="IPR036388">
    <property type="entry name" value="WH-like_DNA-bd_sf"/>
</dbReference>
<evidence type="ECO:0000313" key="8">
    <source>
        <dbReference type="Proteomes" id="UP001180840"/>
    </source>
</evidence>
<dbReference type="InterPro" id="IPR005119">
    <property type="entry name" value="LysR_subst-bd"/>
</dbReference>
<dbReference type="SUPFAM" id="SSF53850">
    <property type="entry name" value="Periplasmic binding protein-like II"/>
    <property type="match status" value="1"/>
</dbReference>
<comment type="caution">
    <text evidence="7">The sequence shown here is derived from an EMBL/GenBank/DDBJ whole genome shotgun (WGS) entry which is preliminary data.</text>
</comment>
<evidence type="ECO:0000256" key="5">
    <source>
        <dbReference type="ARBA" id="ARBA00023163"/>
    </source>
</evidence>
<dbReference type="PANTHER" id="PTHR30346:SF28">
    <property type="entry name" value="HTH-TYPE TRANSCRIPTIONAL REGULATOR CYNR"/>
    <property type="match status" value="1"/>
</dbReference>
<sequence length="306" mass="33352">MDTRKLQYFRTVVEAGSFTAAAKQLHMAQPSLSVAVRELEKSFGSTLLERTPQGVHTTPEGDVVFALARSVDDQLEQAQREVRALTEGTTGAIRLTVAPEFNWIGLAEVIARARDNAPDLDITVLDPEPAQSIANVYAGHADIGVIPNSNLAGFLSRHEQTLAAFPLMKLDMAMAVPRAWQFAPGPVVLEDMVDRPLIMPIRDSWFEGLPESMLKVWLSNPATRPHSMIRVSTLQTALPLVAAGTGVAIVPELARSVAPAGVEIRPIRNRIEPLELVVIWNKLRPVSGPMRRGLAILREFVPAAGN</sequence>
<protein>
    <submittedName>
        <fullName evidence="7">DNA-binding transcriptional LysR family regulator</fullName>
    </submittedName>
</protein>
<keyword evidence="4" id="KW-0010">Activator</keyword>
<dbReference type="Proteomes" id="UP001180840">
    <property type="component" value="Unassembled WGS sequence"/>
</dbReference>
<dbReference type="InterPro" id="IPR036390">
    <property type="entry name" value="WH_DNA-bd_sf"/>
</dbReference>
<keyword evidence="2" id="KW-0805">Transcription regulation</keyword>
<proteinExistence type="inferred from homology"/>
<evidence type="ECO:0000256" key="4">
    <source>
        <dbReference type="ARBA" id="ARBA00023159"/>
    </source>
</evidence>
<dbReference type="EMBL" id="JAVDXZ010000001">
    <property type="protein sequence ID" value="MDR7328396.1"/>
    <property type="molecule type" value="Genomic_DNA"/>
</dbReference>
<dbReference type="InterPro" id="IPR000847">
    <property type="entry name" value="LysR_HTH_N"/>
</dbReference>
<accession>A0ABU1ZTY8</accession>
<evidence type="ECO:0000256" key="1">
    <source>
        <dbReference type="ARBA" id="ARBA00009437"/>
    </source>
</evidence>
<keyword evidence="3 7" id="KW-0238">DNA-binding</keyword>
<reference evidence="7" key="1">
    <citation type="submission" date="2023-07" db="EMBL/GenBank/DDBJ databases">
        <title>Sequencing the genomes of 1000 actinobacteria strains.</title>
        <authorList>
            <person name="Klenk H.-P."/>
        </authorList>
    </citation>
    <scope>NUCLEOTIDE SEQUENCE</scope>
    <source>
        <strain evidence="7">DSM 107476</strain>
    </source>
</reference>
<dbReference type="PRINTS" id="PR00039">
    <property type="entry name" value="HTHLYSR"/>
</dbReference>
<dbReference type="Gene3D" id="1.10.10.10">
    <property type="entry name" value="Winged helix-like DNA-binding domain superfamily/Winged helix DNA-binding domain"/>
    <property type="match status" value="1"/>
</dbReference>
<dbReference type="Pfam" id="PF00126">
    <property type="entry name" value="HTH_1"/>
    <property type="match status" value="1"/>
</dbReference>
<dbReference type="Gene3D" id="3.40.190.10">
    <property type="entry name" value="Periplasmic binding protein-like II"/>
    <property type="match status" value="2"/>
</dbReference>
<dbReference type="CDD" id="cd05466">
    <property type="entry name" value="PBP2_LTTR_substrate"/>
    <property type="match status" value="1"/>
</dbReference>
<dbReference type="PANTHER" id="PTHR30346">
    <property type="entry name" value="TRANSCRIPTIONAL DUAL REGULATOR HCAR-RELATED"/>
    <property type="match status" value="1"/>
</dbReference>